<evidence type="ECO:0000313" key="3">
    <source>
        <dbReference type="EMBL" id="KZS89940.1"/>
    </source>
</evidence>
<reference evidence="3 4" key="1">
    <citation type="journal article" date="2016" name="Mol. Biol. Evol.">
        <title>Comparative Genomics of Early-Diverging Mushroom-Forming Fungi Provides Insights into the Origins of Lignocellulose Decay Capabilities.</title>
        <authorList>
            <person name="Nagy L.G."/>
            <person name="Riley R."/>
            <person name="Tritt A."/>
            <person name="Adam C."/>
            <person name="Daum C."/>
            <person name="Floudas D."/>
            <person name="Sun H."/>
            <person name="Yadav J.S."/>
            <person name="Pangilinan J."/>
            <person name="Larsson K.H."/>
            <person name="Matsuura K."/>
            <person name="Barry K."/>
            <person name="Labutti K."/>
            <person name="Kuo R."/>
            <person name="Ohm R.A."/>
            <person name="Bhattacharya S.S."/>
            <person name="Shirouzu T."/>
            <person name="Yoshinaga Y."/>
            <person name="Martin F.M."/>
            <person name="Grigoriev I.V."/>
            <person name="Hibbett D.S."/>
        </authorList>
    </citation>
    <scope>NUCLEOTIDE SEQUENCE [LARGE SCALE GENOMIC DNA]</scope>
    <source>
        <strain evidence="3 4">HHB9708</strain>
    </source>
</reference>
<organism evidence="3 4">
    <name type="scientific">Sistotremastrum niveocremeum HHB9708</name>
    <dbReference type="NCBI Taxonomy" id="1314777"/>
    <lineage>
        <taxon>Eukaryota</taxon>
        <taxon>Fungi</taxon>
        <taxon>Dikarya</taxon>
        <taxon>Basidiomycota</taxon>
        <taxon>Agaricomycotina</taxon>
        <taxon>Agaricomycetes</taxon>
        <taxon>Sistotremastrales</taxon>
        <taxon>Sistotremastraceae</taxon>
        <taxon>Sertulicium</taxon>
        <taxon>Sertulicium niveocremeum</taxon>
    </lineage>
</organism>
<name>A0A164QT47_9AGAM</name>
<evidence type="ECO:0000256" key="2">
    <source>
        <dbReference type="SAM" id="Phobius"/>
    </source>
</evidence>
<keyword evidence="4" id="KW-1185">Reference proteome</keyword>
<dbReference type="Proteomes" id="UP000076722">
    <property type="component" value="Unassembled WGS sequence"/>
</dbReference>
<feature type="compositionally biased region" description="Basic and acidic residues" evidence="1">
    <location>
        <begin position="198"/>
        <end position="208"/>
    </location>
</feature>
<evidence type="ECO:0000256" key="1">
    <source>
        <dbReference type="SAM" id="MobiDB-lite"/>
    </source>
</evidence>
<proteinExistence type="predicted"/>
<gene>
    <name evidence="3" type="ORF">SISNIDRAFT_488802</name>
</gene>
<feature type="transmembrane region" description="Helical" evidence="2">
    <location>
        <begin position="20"/>
        <end position="44"/>
    </location>
</feature>
<feature type="region of interest" description="Disordered" evidence="1">
    <location>
        <begin position="157"/>
        <end position="208"/>
    </location>
</feature>
<feature type="region of interest" description="Disordered" evidence="1">
    <location>
        <begin position="122"/>
        <end position="144"/>
    </location>
</feature>
<feature type="compositionally biased region" description="Low complexity" evidence="1">
    <location>
        <begin position="184"/>
        <end position="193"/>
    </location>
</feature>
<keyword evidence="2" id="KW-1133">Transmembrane helix</keyword>
<dbReference type="AlphaFoldDB" id="A0A164QT47"/>
<accession>A0A164QT47</accession>
<sequence length="208" mass="23506">MGEDNGQRRVDTRATNEAIVHGYCVLSQPSLLSLTIVIIACATVSRSPMPLLSPLQLKHDSRRRQRALPYDLRQRRPEPCPPFSSPRFFDRPNWLDEADAQLASSPDAYDVPWRDAYSVAIDVPPSPPRPRMQLQVRTRRSPRTSKACDFNIRDIFSLSPRPSTPKRPTVPVNLDPIPLHRSSLRSTSTSSSESDNDSLFHDDTDSDF</sequence>
<dbReference type="EMBL" id="KV419424">
    <property type="protein sequence ID" value="KZS89940.1"/>
    <property type="molecule type" value="Genomic_DNA"/>
</dbReference>
<protein>
    <submittedName>
        <fullName evidence="3">Uncharacterized protein</fullName>
    </submittedName>
</protein>
<keyword evidence="2" id="KW-0812">Transmembrane</keyword>
<evidence type="ECO:0000313" key="4">
    <source>
        <dbReference type="Proteomes" id="UP000076722"/>
    </source>
</evidence>
<keyword evidence="2" id="KW-0472">Membrane</keyword>